<comment type="caution">
    <text evidence="1">The sequence shown here is derived from an EMBL/GenBank/DDBJ whole genome shotgun (WGS) entry which is preliminary data.</text>
</comment>
<name>A0ACC8X7S7_9FIRM</name>
<accession>A0ACC8X7S7</accession>
<sequence>MKRDTYKVILLSSLIIISIIQTYSLWLGDVLGHKFFIEKTLIPIKPESIWLNTGGEYTKAYKVSSYKNEYENIILELQNNLSQGIDINEEKKYNWKELFNTKGIIYDYNIEVVLGEVMAKPAEFPHTFDTVLVSLSGDKLIYLINQTQGYYFVITFENSFTASKRIFDIILENENNMIKYQPSIKDLKAPYLEGNIFLANISPSSPLVYVPIKFQNNLEDEKDKMLILDRCVDDFFDKPIMKEVEINKEGIITFTEPMKAIVKYFPKGSMEYVNLNVKSNNVDTTRLEAYNVAMSFIQNSSAFLDSLKESLYLENVTKNNNIYTFNFNIMYENHKVVISNSMKEFLNLEYMISIQVRDNEIVSGKWAMLDITPINLEYEKCIEEGYASPIDTMYSLLKQEGYEPVFKNVECVYTLEGINMITNLRWGIKYEDKWYYPVLLDF</sequence>
<gene>
    <name evidence="1" type="ORF">AN396_12855</name>
</gene>
<protein>
    <submittedName>
        <fullName evidence="1">Uncharacterized protein</fullName>
    </submittedName>
</protein>
<evidence type="ECO:0000313" key="2">
    <source>
        <dbReference type="Proteomes" id="UP000188605"/>
    </source>
</evidence>
<dbReference type="EMBL" id="LJDB01000109">
    <property type="protein sequence ID" value="ONI37549.1"/>
    <property type="molecule type" value="Genomic_DNA"/>
</dbReference>
<dbReference type="Proteomes" id="UP000188605">
    <property type="component" value="Unassembled WGS sequence"/>
</dbReference>
<organism evidence="1 2">
    <name type="scientific">Candidatus Epulonipiscium fishelsonii</name>
    <dbReference type="NCBI Taxonomy" id="77094"/>
    <lineage>
        <taxon>Bacteria</taxon>
        <taxon>Bacillati</taxon>
        <taxon>Bacillota</taxon>
        <taxon>Clostridia</taxon>
        <taxon>Lachnospirales</taxon>
        <taxon>Lachnospiraceae</taxon>
        <taxon>Candidatus Epulonipiscium</taxon>
    </lineage>
</organism>
<proteinExistence type="predicted"/>
<keyword evidence="2" id="KW-1185">Reference proteome</keyword>
<evidence type="ECO:0000313" key="1">
    <source>
        <dbReference type="EMBL" id="ONI37549.1"/>
    </source>
</evidence>
<reference evidence="1" key="1">
    <citation type="submission" date="2016-08" db="EMBL/GenBank/DDBJ databases">
        <authorList>
            <person name="Ngugi D.K."/>
            <person name="Miyake S."/>
            <person name="Stingl U."/>
        </authorList>
    </citation>
    <scope>NUCLEOTIDE SEQUENCE</scope>
    <source>
        <strain evidence="1">SCG-B11WGA-EpuloA1</strain>
    </source>
</reference>